<dbReference type="EMBL" id="LAVV01008050">
    <property type="protein sequence ID" value="KNZ53947.1"/>
    <property type="molecule type" value="Genomic_DNA"/>
</dbReference>
<evidence type="ECO:0000313" key="1">
    <source>
        <dbReference type="EMBL" id="KNZ53947.1"/>
    </source>
</evidence>
<evidence type="ECO:0000313" key="2">
    <source>
        <dbReference type="Proteomes" id="UP000037035"/>
    </source>
</evidence>
<accession>A0A0L6V0C9</accession>
<sequence length="166" mass="18800">MFSCESTETSTIHLSDFQGLRRRSRSSFLAGRMESLKLTVLTRGKKAEYGIEKVEEVEEKEEGSDPKTSRNMSKPLFEVILPQQEPQAGDERFHRSPRRFPADWQTSLSPPGTVLRGNTIADRKVGSGALGHRTIRMWPVFGSECKFFRFIVVASPSLQRLVSTPR</sequence>
<dbReference type="OrthoDB" id="2501084at2759"/>
<reference evidence="1 2" key="1">
    <citation type="submission" date="2015-08" db="EMBL/GenBank/DDBJ databases">
        <title>Next Generation Sequencing and Analysis of the Genome of Puccinia sorghi L Schw, the Causal Agent of Maize Common Rust.</title>
        <authorList>
            <person name="Rochi L."/>
            <person name="Burguener G."/>
            <person name="Darino M."/>
            <person name="Turjanski A."/>
            <person name="Kreff E."/>
            <person name="Dieguez M.J."/>
            <person name="Sacco F."/>
        </authorList>
    </citation>
    <scope>NUCLEOTIDE SEQUENCE [LARGE SCALE GENOMIC DNA]</scope>
    <source>
        <strain evidence="1 2">RO10H11247</strain>
    </source>
</reference>
<name>A0A0L6V0C9_9BASI</name>
<dbReference type="VEuPathDB" id="FungiDB:VP01_3093g1"/>
<keyword evidence="2" id="KW-1185">Reference proteome</keyword>
<proteinExistence type="predicted"/>
<comment type="caution">
    <text evidence="1">The sequence shown here is derived from an EMBL/GenBank/DDBJ whole genome shotgun (WGS) entry which is preliminary data.</text>
</comment>
<organism evidence="1 2">
    <name type="scientific">Puccinia sorghi</name>
    <dbReference type="NCBI Taxonomy" id="27349"/>
    <lineage>
        <taxon>Eukaryota</taxon>
        <taxon>Fungi</taxon>
        <taxon>Dikarya</taxon>
        <taxon>Basidiomycota</taxon>
        <taxon>Pucciniomycotina</taxon>
        <taxon>Pucciniomycetes</taxon>
        <taxon>Pucciniales</taxon>
        <taxon>Pucciniaceae</taxon>
        <taxon>Puccinia</taxon>
    </lineage>
</organism>
<dbReference type="Proteomes" id="UP000037035">
    <property type="component" value="Unassembled WGS sequence"/>
</dbReference>
<gene>
    <name evidence="1" type="ORF">VP01_3093g1</name>
</gene>
<protein>
    <submittedName>
        <fullName evidence="1">Uncharacterized protein</fullName>
    </submittedName>
</protein>
<dbReference type="AlphaFoldDB" id="A0A0L6V0C9"/>